<organism evidence="10 12">
    <name type="scientific">Acidipropionibacterium acidipropionici</name>
    <dbReference type="NCBI Taxonomy" id="1748"/>
    <lineage>
        <taxon>Bacteria</taxon>
        <taxon>Bacillati</taxon>
        <taxon>Actinomycetota</taxon>
        <taxon>Actinomycetes</taxon>
        <taxon>Propionibacteriales</taxon>
        <taxon>Propionibacteriaceae</taxon>
        <taxon>Acidipropionibacterium</taxon>
    </lineage>
</organism>
<dbReference type="NCBIfam" id="TIGR03690">
    <property type="entry name" value="20S_bact_beta"/>
    <property type="match status" value="1"/>
</dbReference>
<keyword evidence="7 10" id="KW-0647">Proteasome</keyword>
<dbReference type="PROSITE" id="PS51476">
    <property type="entry name" value="PROTEASOME_BETA_2"/>
    <property type="match status" value="1"/>
</dbReference>
<dbReference type="OrthoDB" id="5174038at2"/>
<dbReference type="EC" id="3.4.25.1" evidence="9"/>
<dbReference type="InterPro" id="IPR022483">
    <property type="entry name" value="PSB_actinobac"/>
</dbReference>
<reference evidence="10 12" key="2">
    <citation type="submission" date="2016-02" db="EMBL/GenBank/DDBJ databases">
        <title>Complete Genome Sequence of Propionibacterium acidipropionici ATCC 55737.</title>
        <authorList>
            <person name="Luna Flores C.H."/>
            <person name="Nielsen L.K."/>
            <person name="Marcellin E."/>
        </authorList>
    </citation>
    <scope>NUCLEOTIDE SEQUENCE [LARGE SCALE GENOMIC DNA]</scope>
    <source>
        <strain evidence="10 12">ATCC 55737</strain>
    </source>
</reference>
<dbReference type="Pfam" id="PF00227">
    <property type="entry name" value="Proteasome"/>
    <property type="match status" value="1"/>
</dbReference>
<dbReference type="EMBL" id="CP015970">
    <property type="protein sequence ID" value="AOZ45983.1"/>
    <property type="molecule type" value="Genomic_DNA"/>
</dbReference>
<dbReference type="InterPro" id="IPR029055">
    <property type="entry name" value="Ntn_hydrolases_N"/>
</dbReference>
<keyword evidence="3" id="KW-0645">Protease</keyword>
<evidence type="ECO:0000256" key="4">
    <source>
        <dbReference type="ARBA" id="ARBA00022698"/>
    </source>
</evidence>
<evidence type="ECO:0000256" key="5">
    <source>
        <dbReference type="ARBA" id="ARBA00022801"/>
    </source>
</evidence>
<dbReference type="EMBL" id="CP014352">
    <property type="protein sequence ID" value="AMS04490.1"/>
    <property type="molecule type" value="Genomic_DNA"/>
</dbReference>
<dbReference type="Proteomes" id="UP000178666">
    <property type="component" value="Chromosome"/>
</dbReference>
<keyword evidence="8" id="KW-0865">Zymogen</keyword>
<evidence type="ECO:0000313" key="10">
    <source>
        <dbReference type="EMBL" id="AMS04490.1"/>
    </source>
</evidence>
<dbReference type="GO" id="GO:0005737">
    <property type="term" value="C:cytoplasm"/>
    <property type="evidence" value="ECO:0007669"/>
    <property type="project" value="TreeGrafter"/>
</dbReference>
<evidence type="ECO:0000313" key="11">
    <source>
        <dbReference type="EMBL" id="AOZ45983.1"/>
    </source>
</evidence>
<keyword evidence="2" id="KW-0963">Cytoplasm</keyword>
<gene>
    <name evidence="11" type="ORF">A8L58_03795</name>
    <name evidence="10" type="ORF">AXH35_02330</name>
</gene>
<evidence type="ECO:0000256" key="6">
    <source>
        <dbReference type="ARBA" id="ARBA00022813"/>
    </source>
</evidence>
<accession>A0A142KEF2</accession>
<dbReference type="GO" id="GO:0004298">
    <property type="term" value="F:threonine-type endopeptidase activity"/>
    <property type="evidence" value="ECO:0007669"/>
    <property type="project" value="UniProtKB-UniRule"/>
</dbReference>
<dbReference type="GeneID" id="88085886"/>
<evidence type="ECO:0000256" key="9">
    <source>
        <dbReference type="NCBIfam" id="TIGR03690"/>
    </source>
</evidence>
<name>A0A142KEF2_9ACTN</name>
<dbReference type="PANTHER" id="PTHR32194">
    <property type="entry name" value="METALLOPROTEASE TLDD"/>
    <property type="match status" value="1"/>
</dbReference>
<evidence type="ECO:0000313" key="12">
    <source>
        <dbReference type="Proteomes" id="UP000075221"/>
    </source>
</evidence>
<proteinExistence type="predicted"/>
<dbReference type="CDD" id="cd01906">
    <property type="entry name" value="proteasome_protease_HslV"/>
    <property type="match status" value="1"/>
</dbReference>
<dbReference type="GO" id="GO:0010498">
    <property type="term" value="P:proteasomal protein catabolic process"/>
    <property type="evidence" value="ECO:0007669"/>
    <property type="project" value="UniProtKB-UniRule"/>
</dbReference>
<dbReference type="Gene3D" id="3.60.20.10">
    <property type="entry name" value="Glutamine Phosphoribosylpyrophosphate, subunit 1, domain 1"/>
    <property type="match status" value="1"/>
</dbReference>
<dbReference type="KEGG" id="aaci:ASQ49_12805"/>
<evidence type="ECO:0000256" key="1">
    <source>
        <dbReference type="ARBA" id="ARBA00001198"/>
    </source>
</evidence>
<evidence type="ECO:0000256" key="7">
    <source>
        <dbReference type="ARBA" id="ARBA00022942"/>
    </source>
</evidence>
<reference evidence="11 13" key="1">
    <citation type="journal article" date="2016" name="Plant Dis.">
        <title>Improved production of propionic acid using genome shuffling.</title>
        <authorList>
            <person name="Luna-Flores C.H."/>
            <person name="Palfreyman R.W."/>
            <person name="Kromer J.O."/>
            <person name="Nielsen L.K."/>
            <person name="Marcellin E."/>
        </authorList>
    </citation>
    <scope>NUCLEOTIDE SEQUENCE [LARGE SCALE GENOMIC DNA]</scope>
    <source>
        <strain evidence="11 13">F3E8</strain>
    </source>
</reference>
<evidence type="ECO:0000313" key="13">
    <source>
        <dbReference type="Proteomes" id="UP000178666"/>
    </source>
</evidence>
<keyword evidence="13" id="KW-1185">Reference proteome</keyword>
<evidence type="ECO:0000256" key="2">
    <source>
        <dbReference type="ARBA" id="ARBA00022490"/>
    </source>
</evidence>
<dbReference type="PANTHER" id="PTHR32194:SF0">
    <property type="entry name" value="ATP-DEPENDENT PROTEASE SUBUNIT HSLV"/>
    <property type="match status" value="1"/>
</dbReference>
<keyword evidence="6" id="KW-0068">Autocatalytic cleavage</keyword>
<dbReference type="SUPFAM" id="SSF56235">
    <property type="entry name" value="N-terminal nucleophile aminohydrolases (Ntn hydrolases)"/>
    <property type="match status" value="1"/>
</dbReference>
<keyword evidence="4" id="KW-0888">Threonine protease</keyword>
<dbReference type="AlphaFoldDB" id="A0A142KEF2"/>
<dbReference type="InterPro" id="IPR023333">
    <property type="entry name" value="Proteasome_suB-type"/>
</dbReference>
<protein>
    <recommendedName>
        <fullName evidence="9">Proteasome subunit beta</fullName>
        <ecNumber evidence="9">3.4.25.1</ecNumber>
    </recommendedName>
</protein>
<evidence type="ECO:0000256" key="3">
    <source>
        <dbReference type="ARBA" id="ARBA00022670"/>
    </source>
</evidence>
<dbReference type="OMA" id="NLGMAMQ"/>
<dbReference type="RefSeq" id="WP_015070459.1">
    <property type="nucleotide sequence ID" value="NZ_CP013126.1"/>
</dbReference>
<keyword evidence="5" id="KW-0378">Hydrolase</keyword>
<dbReference type="InterPro" id="IPR001353">
    <property type="entry name" value="Proteasome_sua/b"/>
</dbReference>
<evidence type="ECO:0000256" key="8">
    <source>
        <dbReference type="ARBA" id="ARBA00023145"/>
    </source>
</evidence>
<dbReference type="GO" id="GO:0005839">
    <property type="term" value="C:proteasome core complex"/>
    <property type="evidence" value="ECO:0007669"/>
    <property type="project" value="UniProtKB-UniRule"/>
</dbReference>
<sequence>MSQSWGIGLSQPYLSAASDSFTEFARQVAPDLLPPSKIDATLPELLRHGTTIVAMKYSSGVVVAGDRRATMGTVIAQRDIEKVFGADDTSVIGVAGAAGLAVEMVRLFQTELEHYEKIEGRPLSLDGRAARLATLVRSNIGMAVQGIAVTPIFAGWDVVRHSGRIFSYDGTGGRYEEHAYCATGSGAIFAKASLKKLHRIDMDRQEAVRVAVRSIYDAADDDIATAGPDLARGIYPVVMVADQDGVARISTDNVALVAKRIVDEITADNQS</sequence>
<dbReference type="Proteomes" id="UP000075221">
    <property type="component" value="Chromosome"/>
</dbReference>
<comment type="catalytic activity">
    <reaction evidence="1">
        <text>Cleavage of peptide bonds with very broad specificity.</text>
        <dbReference type="EC" id="3.4.25.1"/>
    </reaction>
</comment>